<comment type="caution">
    <text evidence="3">The sequence shown here is derived from an EMBL/GenBank/DDBJ whole genome shotgun (WGS) entry which is preliminary data.</text>
</comment>
<evidence type="ECO:0000313" key="4">
    <source>
        <dbReference type="Proteomes" id="UP001175001"/>
    </source>
</evidence>
<dbReference type="PROSITE" id="PS50181">
    <property type="entry name" value="FBOX"/>
    <property type="match status" value="1"/>
</dbReference>
<dbReference type="SUPFAM" id="SSF81383">
    <property type="entry name" value="F-box domain"/>
    <property type="match status" value="1"/>
</dbReference>
<evidence type="ECO:0000256" key="1">
    <source>
        <dbReference type="SAM" id="MobiDB-lite"/>
    </source>
</evidence>
<dbReference type="SUPFAM" id="SSF52047">
    <property type="entry name" value="RNI-like"/>
    <property type="match status" value="1"/>
</dbReference>
<keyword evidence="4" id="KW-1185">Reference proteome</keyword>
<evidence type="ECO:0000313" key="3">
    <source>
        <dbReference type="EMBL" id="KAK0661073.1"/>
    </source>
</evidence>
<evidence type="ECO:0000259" key="2">
    <source>
        <dbReference type="PROSITE" id="PS50181"/>
    </source>
</evidence>
<proteinExistence type="predicted"/>
<gene>
    <name evidence="3" type="ORF">DIS24_g3039</name>
</gene>
<sequence length="469" mass="51795">MASPSLPALPTELIQEIARYLDSPGQLSLRLACRQLHAKTHHTFLDAHFSRRRHLFTEHSLKGLVALAQHADLGPAVRRLDLSLLPFEQQRDRNAMHNPTSPFHVPCPFRRAALTVFLNAQARCRRQNLDVELLTEALLRLPNLRALRVRNEPRGCWGFQRLGRELGWPAYIACGSRGQQHGAPLLPGTYAFETALVAIAAAGAGAAAIDEIEVEGGLPPSALVLSDLGMAEQLRAPLANLRVLTLFVNLPLRTVVIGDQEAGGGGGGAGGGDAVATDALQSNPHFLSLLPNLEVLRLGAARGRTSNLDSFLAEVFLDVAPRKLKGLHLLHLDCRRDVLVPILRRCETLEYLVLEDGAVRDSCWRTVMRYAAEARHPSLAGVLCKRFEVLPDDDEEDEDVAEGMSLDGARDGDGDDGERSPFLEYGDTPGPARHLVVDREDKWPGQQLPWRLFMTPEFWEKERVLFQIR</sequence>
<name>A0AA40D5B6_9PEZI</name>
<accession>A0AA40D5B6</accession>
<dbReference type="InterPro" id="IPR036047">
    <property type="entry name" value="F-box-like_dom_sf"/>
</dbReference>
<feature type="domain" description="F-box" evidence="2">
    <location>
        <begin position="3"/>
        <end position="52"/>
    </location>
</feature>
<dbReference type="AlphaFoldDB" id="A0AA40D5B6"/>
<dbReference type="InterPro" id="IPR001810">
    <property type="entry name" value="F-box_dom"/>
</dbReference>
<feature type="compositionally biased region" description="Basic and acidic residues" evidence="1">
    <location>
        <begin position="408"/>
        <end position="421"/>
    </location>
</feature>
<dbReference type="EMBL" id="JAUJDW010000009">
    <property type="protein sequence ID" value="KAK0661073.1"/>
    <property type="molecule type" value="Genomic_DNA"/>
</dbReference>
<protein>
    <recommendedName>
        <fullName evidence="2">F-box domain-containing protein</fullName>
    </recommendedName>
</protein>
<organism evidence="3 4">
    <name type="scientific">Lasiodiplodia hormozganensis</name>
    <dbReference type="NCBI Taxonomy" id="869390"/>
    <lineage>
        <taxon>Eukaryota</taxon>
        <taxon>Fungi</taxon>
        <taxon>Dikarya</taxon>
        <taxon>Ascomycota</taxon>
        <taxon>Pezizomycotina</taxon>
        <taxon>Dothideomycetes</taxon>
        <taxon>Dothideomycetes incertae sedis</taxon>
        <taxon>Botryosphaeriales</taxon>
        <taxon>Botryosphaeriaceae</taxon>
        <taxon>Lasiodiplodia</taxon>
    </lineage>
</organism>
<feature type="region of interest" description="Disordered" evidence="1">
    <location>
        <begin position="394"/>
        <end position="426"/>
    </location>
</feature>
<reference evidence="3" key="1">
    <citation type="submission" date="2023-06" db="EMBL/GenBank/DDBJ databases">
        <title>Multi-omics analyses reveal the molecular pathogenesis toolkit of Lasiodiplodia hormozganensis, a cross-kingdom pathogen.</title>
        <authorList>
            <person name="Felix C."/>
            <person name="Meneses R."/>
            <person name="Goncalves M.F.M."/>
            <person name="Tilleman L."/>
            <person name="Duarte A.S."/>
            <person name="Jorrin-Novo J.V."/>
            <person name="Van De Peer Y."/>
            <person name="Deforce D."/>
            <person name="Van Nieuwerburgh F."/>
            <person name="Esteves A.C."/>
            <person name="Alves A."/>
        </authorList>
    </citation>
    <scope>NUCLEOTIDE SEQUENCE</scope>
    <source>
        <strain evidence="3">CBS 339.90</strain>
    </source>
</reference>
<dbReference type="Proteomes" id="UP001175001">
    <property type="component" value="Unassembled WGS sequence"/>
</dbReference>